<dbReference type="Proteomes" id="UP000182466">
    <property type="component" value="Unassembled WGS sequence"/>
</dbReference>
<reference evidence="5 6" key="1">
    <citation type="submission" date="2016-10" db="EMBL/GenBank/DDBJ databases">
        <authorList>
            <person name="de Groot N.N."/>
        </authorList>
    </citation>
    <scope>NUCLEOTIDE SEQUENCE [LARGE SCALE GENOMIC DNA]</scope>
    <source>
        <strain evidence="5 6">CGMCC 1.10959</strain>
    </source>
</reference>
<keyword evidence="3" id="KW-0378">Hydrolase</keyword>
<feature type="domain" description="Enoyl-CoA hydratase/isomerase" evidence="4">
    <location>
        <begin position="17"/>
        <end position="336"/>
    </location>
</feature>
<dbReference type="STRING" id="999627.SAMN05216236_10978"/>
<evidence type="ECO:0000256" key="3">
    <source>
        <dbReference type="ARBA" id="ARBA00022801"/>
    </source>
</evidence>
<dbReference type="PANTHER" id="PTHR43176">
    <property type="entry name" value="3-HYDROXYISOBUTYRYL-COA HYDROLASE-RELATED"/>
    <property type="match status" value="1"/>
</dbReference>
<proteinExistence type="predicted"/>
<sequence length="350" mass="37936">MADLAQDLNIRIQGRAGRITLTRPQALNALSYEMCMAIDTALRLWRDDEQVALVVIDAEGDKAFCAGGDIAELYETGTRGDFDYGRRFWRDEYRMNAMIAAYPKPVVSFLQGFTMGGGVGLGCHGSHRVVEDSSRIAMPECGIGLVPDVGGSYLLARAPGRLGIYLGIAAARMDAGDAIHAGFADHFIPRDIWGDLIQSLAASGDVAHVVRHAKTAPQGSMVPHLGAIDRLFSAVTLSGIQADLRAHNSDFARGALRAMERNAPLSMACAIEIIARLRADAPLAVQTALELEYRFTFRAMEHGDILEGIRAAIIDKDRQPDWQFAGRDVPSPTIDKMLAPLGADTLTFEI</sequence>
<dbReference type="GO" id="GO:0006574">
    <property type="term" value="P:L-valine catabolic process"/>
    <property type="evidence" value="ECO:0007669"/>
    <property type="project" value="TreeGrafter"/>
</dbReference>
<evidence type="ECO:0000313" key="6">
    <source>
        <dbReference type="Proteomes" id="UP000182466"/>
    </source>
</evidence>
<dbReference type="InterPro" id="IPR032259">
    <property type="entry name" value="HIBYL-CoA-H"/>
</dbReference>
<dbReference type="GO" id="GO:0005829">
    <property type="term" value="C:cytosol"/>
    <property type="evidence" value="ECO:0007669"/>
    <property type="project" value="TreeGrafter"/>
</dbReference>
<dbReference type="eggNOG" id="COG1024">
    <property type="taxonomic scope" value="Bacteria"/>
</dbReference>
<evidence type="ECO:0000256" key="2">
    <source>
        <dbReference type="ARBA" id="ARBA00011915"/>
    </source>
</evidence>
<protein>
    <recommendedName>
        <fullName evidence="2">3-hydroxyisobutyryl-CoA hydrolase</fullName>
        <ecNumber evidence="2">3.1.2.4</ecNumber>
    </recommendedName>
</protein>
<dbReference type="OrthoDB" id="9790967at2"/>
<evidence type="ECO:0000313" key="5">
    <source>
        <dbReference type="EMBL" id="SFT84683.1"/>
    </source>
</evidence>
<evidence type="ECO:0000256" key="1">
    <source>
        <dbReference type="ARBA" id="ARBA00001709"/>
    </source>
</evidence>
<dbReference type="CDD" id="cd06558">
    <property type="entry name" value="crotonase-like"/>
    <property type="match status" value="1"/>
</dbReference>
<keyword evidence="6" id="KW-1185">Reference proteome</keyword>
<dbReference type="Pfam" id="PF16113">
    <property type="entry name" value="ECH_2"/>
    <property type="match status" value="1"/>
</dbReference>
<dbReference type="GO" id="GO:0003860">
    <property type="term" value="F:3-hydroxyisobutyryl-CoA hydrolase activity"/>
    <property type="evidence" value="ECO:0007669"/>
    <property type="project" value="UniProtKB-EC"/>
</dbReference>
<dbReference type="InterPro" id="IPR045004">
    <property type="entry name" value="ECH_dom"/>
</dbReference>
<gene>
    <name evidence="5" type="ORF">SAMN05216236_10978</name>
</gene>
<dbReference type="SUPFAM" id="SSF52096">
    <property type="entry name" value="ClpP/crotonase"/>
    <property type="match status" value="1"/>
</dbReference>
<comment type="catalytic activity">
    <reaction evidence="1">
        <text>3-hydroxy-2-methylpropanoyl-CoA + H2O = 3-hydroxy-2-methylpropanoate + CoA + H(+)</text>
        <dbReference type="Rhea" id="RHEA:20888"/>
        <dbReference type="ChEBI" id="CHEBI:11805"/>
        <dbReference type="ChEBI" id="CHEBI:15377"/>
        <dbReference type="ChEBI" id="CHEBI:15378"/>
        <dbReference type="ChEBI" id="CHEBI:57287"/>
        <dbReference type="ChEBI" id="CHEBI:57340"/>
        <dbReference type="EC" id="3.1.2.4"/>
    </reaction>
</comment>
<accession>A0A1I7BBW0</accession>
<organism evidence="5 6">
    <name type="scientific">Sedimentitalea nanhaiensis</name>
    <dbReference type="NCBI Taxonomy" id="999627"/>
    <lineage>
        <taxon>Bacteria</taxon>
        <taxon>Pseudomonadati</taxon>
        <taxon>Pseudomonadota</taxon>
        <taxon>Alphaproteobacteria</taxon>
        <taxon>Rhodobacterales</taxon>
        <taxon>Paracoccaceae</taxon>
        <taxon>Sedimentitalea</taxon>
    </lineage>
</organism>
<dbReference type="AlphaFoldDB" id="A0A1I7BBW0"/>
<dbReference type="EC" id="3.1.2.4" evidence="2"/>
<dbReference type="PANTHER" id="PTHR43176:SF3">
    <property type="entry name" value="3-HYDROXYISOBUTYRYL-COA HYDROLASE, MITOCHONDRIAL"/>
    <property type="match status" value="1"/>
</dbReference>
<name>A0A1I7BBW0_9RHOB</name>
<dbReference type="InterPro" id="IPR029045">
    <property type="entry name" value="ClpP/crotonase-like_dom_sf"/>
</dbReference>
<dbReference type="NCBIfam" id="NF004127">
    <property type="entry name" value="PRK05617.1"/>
    <property type="match status" value="1"/>
</dbReference>
<dbReference type="Gene3D" id="3.90.226.10">
    <property type="entry name" value="2-enoyl-CoA Hydratase, Chain A, domain 1"/>
    <property type="match status" value="1"/>
</dbReference>
<dbReference type="RefSeq" id="WP_027261717.1">
    <property type="nucleotide sequence ID" value="NZ_FPAW01000009.1"/>
</dbReference>
<dbReference type="EMBL" id="FPAW01000009">
    <property type="protein sequence ID" value="SFT84683.1"/>
    <property type="molecule type" value="Genomic_DNA"/>
</dbReference>
<evidence type="ECO:0000259" key="4">
    <source>
        <dbReference type="Pfam" id="PF16113"/>
    </source>
</evidence>